<comment type="subcellular location">
    <subcellularLocation>
        <location evidence="1">Membrane</location>
        <topology evidence="1">Multi-pass membrane protein</topology>
    </subcellularLocation>
</comment>
<keyword evidence="9" id="KW-1185">Reference proteome</keyword>
<dbReference type="SMART" id="SM00014">
    <property type="entry name" value="acidPPc"/>
    <property type="match status" value="1"/>
</dbReference>
<dbReference type="SUPFAM" id="SSF48317">
    <property type="entry name" value="Acid phosphatase/Vanadium-dependent haloperoxidase"/>
    <property type="match status" value="1"/>
</dbReference>
<evidence type="ECO:0000256" key="4">
    <source>
        <dbReference type="ARBA" id="ARBA00022989"/>
    </source>
</evidence>
<evidence type="ECO:0000259" key="7">
    <source>
        <dbReference type="SMART" id="SM00014"/>
    </source>
</evidence>
<evidence type="ECO:0000313" key="9">
    <source>
        <dbReference type="Proteomes" id="UP000264840"/>
    </source>
</evidence>
<protein>
    <submittedName>
        <fullName evidence="8">Lipid phosphate phosphatase-related protein type 5-like</fullName>
    </submittedName>
</protein>
<feature type="transmembrane region" description="Helical" evidence="6">
    <location>
        <begin position="210"/>
        <end position="228"/>
    </location>
</feature>
<dbReference type="PANTHER" id="PTHR10165:SF17">
    <property type="entry name" value="PHOSPHOLIPID PHOSPHATASE-RELATED PROTEIN TYPE 5"/>
    <property type="match status" value="1"/>
</dbReference>
<reference evidence="8" key="2">
    <citation type="submission" date="2025-09" db="UniProtKB">
        <authorList>
            <consortium name="Ensembl"/>
        </authorList>
    </citation>
    <scope>IDENTIFICATION</scope>
</reference>
<name>A0A3Q2WI03_HAPBU</name>
<comment type="similarity">
    <text evidence="2">Belongs to the PA-phosphatase related phosphoesterase family.</text>
</comment>
<feature type="transmembrane region" description="Helical" evidence="6">
    <location>
        <begin position="107"/>
        <end position="128"/>
    </location>
</feature>
<keyword evidence="4 6" id="KW-1133">Transmembrane helix</keyword>
<evidence type="ECO:0000313" key="8">
    <source>
        <dbReference type="Ensembl" id="ENSHBUP00000025196.1"/>
    </source>
</evidence>
<evidence type="ECO:0000256" key="2">
    <source>
        <dbReference type="ARBA" id="ARBA00008816"/>
    </source>
</evidence>
<keyword evidence="3 6" id="KW-0812">Transmembrane</keyword>
<dbReference type="InterPro" id="IPR000326">
    <property type="entry name" value="PAP2/HPO"/>
</dbReference>
<keyword evidence="5 6" id="KW-0472">Membrane</keyword>
<dbReference type="AlphaFoldDB" id="A0A3Q2WI03"/>
<feature type="transmembrane region" description="Helical" evidence="6">
    <location>
        <begin position="234"/>
        <end position="254"/>
    </location>
</feature>
<dbReference type="Proteomes" id="UP000264840">
    <property type="component" value="Unplaced"/>
</dbReference>
<proteinExistence type="inferred from homology"/>
<dbReference type="GeneTree" id="ENSGT00940000158610"/>
<dbReference type="GO" id="GO:0007165">
    <property type="term" value="P:signal transduction"/>
    <property type="evidence" value="ECO:0007669"/>
    <property type="project" value="TreeGrafter"/>
</dbReference>
<dbReference type="GO" id="GO:0006644">
    <property type="term" value="P:phospholipid metabolic process"/>
    <property type="evidence" value="ECO:0007669"/>
    <property type="project" value="InterPro"/>
</dbReference>
<feature type="transmembrane region" description="Helical" evidence="6">
    <location>
        <begin position="55"/>
        <end position="77"/>
    </location>
</feature>
<dbReference type="Pfam" id="PF01569">
    <property type="entry name" value="PAP2"/>
    <property type="match status" value="1"/>
</dbReference>
<dbReference type="InterPro" id="IPR043216">
    <property type="entry name" value="PAP-like"/>
</dbReference>
<evidence type="ECO:0000256" key="1">
    <source>
        <dbReference type="ARBA" id="ARBA00004141"/>
    </source>
</evidence>
<sequence>MLYFQVVILAATVMLVYYCEFTDTFSPAEQGFICRDPTLTKPDPGPEQNSRMPPIILYSVVSGLPVVLVIVIFLFYYNSNNFYEQEKVVVVGDCCYVNPMVRRTVRFLGVFVFGLFTTDIFVSTGQMVTGSLAPYFLSVCQPNYTALGCQDTAFFVSQSDGCTGDPDDIIRARKTFPCKEAALSVYLAVYLAMYIMSCVGSAVGRLAGPFVSLSLVSLALLTGINRVAEYRNHWSDVIAGQGIGAAVAVFLLSLHHNGPVKRPHHCSRSTNPSVDLPLPSPVTHEQDPEILELLHLDQELVPDPAWALHPFFGVSVAEEVEQVTY</sequence>
<feature type="domain" description="Phosphatidic acid phosphatase type 2/haloperoxidase" evidence="7">
    <location>
        <begin position="108"/>
        <end position="252"/>
    </location>
</feature>
<dbReference type="GO" id="GO:0046839">
    <property type="term" value="P:phospholipid dephosphorylation"/>
    <property type="evidence" value="ECO:0007669"/>
    <property type="project" value="TreeGrafter"/>
</dbReference>
<organism evidence="8 9">
    <name type="scientific">Haplochromis burtoni</name>
    <name type="common">Burton's mouthbrooder</name>
    <name type="synonym">Chromis burtoni</name>
    <dbReference type="NCBI Taxonomy" id="8153"/>
    <lineage>
        <taxon>Eukaryota</taxon>
        <taxon>Metazoa</taxon>
        <taxon>Chordata</taxon>
        <taxon>Craniata</taxon>
        <taxon>Vertebrata</taxon>
        <taxon>Euteleostomi</taxon>
        <taxon>Actinopterygii</taxon>
        <taxon>Neopterygii</taxon>
        <taxon>Teleostei</taxon>
        <taxon>Neoteleostei</taxon>
        <taxon>Acanthomorphata</taxon>
        <taxon>Ovalentaria</taxon>
        <taxon>Cichlomorphae</taxon>
        <taxon>Cichliformes</taxon>
        <taxon>Cichlidae</taxon>
        <taxon>African cichlids</taxon>
        <taxon>Pseudocrenilabrinae</taxon>
        <taxon>Haplochromini</taxon>
        <taxon>Haplochromis</taxon>
    </lineage>
</organism>
<dbReference type="Ensembl" id="ENSHBUT00000006610.1">
    <property type="protein sequence ID" value="ENSHBUP00000025196.1"/>
    <property type="gene ID" value="ENSHBUG00000007213.1"/>
</dbReference>
<dbReference type="Gene3D" id="1.20.144.10">
    <property type="entry name" value="Phosphatidic acid phosphatase type 2/haloperoxidase"/>
    <property type="match status" value="1"/>
</dbReference>
<dbReference type="PANTHER" id="PTHR10165">
    <property type="entry name" value="LIPID PHOSPHATE PHOSPHATASE"/>
    <property type="match status" value="1"/>
</dbReference>
<evidence type="ECO:0000256" key="5">
    <source>
        <dbReference type="ARBA" id="ARBA00023136"/>
    </source>
</evidence>
<dbReference type="GO" id="GO:0005886">
    <property type="term" value="C:plasma membrane"/>
    <property type="evidence" value="ECO:0007669"/>
    <property type="project" value="TreeGrafter"/>
</dbReference>
<feature type="transmembrane region" description="Helical" evidence="6">
    <location>
        <begin position="183"/>
        <end position="203"/>
    </location>
</feature>
<reference evidence="8" key="1">
    <citation type="submission" date="2025-08" db="UniProtKB">
        <authorList>
            <consortium name="Ensembl"/>
        </authorList>
    </citation>
    <scope>IDENTIFICATION</scope>
</reference>
<accession>A0A3Q2WI03</accession>
<dbReference type="CDD" id="cd03384">
    <property type="entry name" value="PAP2_wunen"/>
    <property type="match status" value="1"/>
</dbReference>
<evidence type="ECO:0000256" key="3">
    <source>
        <dbReference type="ARBA" id="ARBA00022692"/>
    </source>
</evidence>
<evidence type="ECO:0000256" key="6">
    <source>
        <dbReference type="SAM" id="Phobius"/>
    </source>
</evidence>
<dbReference type="GO" id="GO:0008195">
    <property type="term" value="F:phosphatidate phosphatase activity"/>
    <property type="evidence" value="ECO:0007669"/>
    <property type="project" value="TreeGrafter"/>
</dbReference>
<dbReference type="InterPro" id="IPR036938">
    <property type="entry name" value="PAP2/HPO_sf"/>
</dbReference>